<dbReference type="EMBL" id="QZKU01000055">
    <property type="protein sequence ID" value="RJP22631.1"/>
    <property type="molecule type" value="Genomic_DNA"/>
</dbReference>
<sequence length="65" mass="7345">MAEAKRINPHEAHDKVESGEALLVCAYDDEQKCKSMKLEGSISLKEMESRLSSVPKEKEIIFYCA</sequence>
<protein>
    <submittedName>
        <fullName evidence="1">ArsR family transcriptional regulator</fullName>
    </submittedName>
</protein>
<proteinExistence type="predicted"/>
<accession>A0A3A4P450</accession>
<dbReference type="Gene3D" id="3.40.250.10">
    <property type="entry name" value="Rhodanese-like domain"/>
    <property type="match status" value="1"/>
</dbReference>
<name>A0A3A4P450_ABYX5</name>
<reference evidence="1 2" key="1">
    <citation type="journal article" date="2017" name="ISME J.">
        <title>Energy and carbon metabolisms in a deep terrestrial subsurface fluid microbial community.</title>
        <authorList>
            <person name="Momper L."/>
            <person name="Jungbluth S.P."/>
            <person name="Lee M.D."/>
            <person name="Amend J.P."/>
        </authorList>
    </citation>
    <scope>NUCLEOTIDE SEQUENCE [LARGE SCALE GENOMIC DNA]</scope>
    <source>
        <strain evidence="1">SURF_5</strain>
    </source>
</reference>
<evidence type="ECO:0000313" key="1">
    <source>
        <dbReference type="EMBL" id="RJP22631.1"/>
    </source>
</evidence>
<dbReference type="AlphaFoldDB" id="A0A3A4P450"/>
<gene>
    <name evidence="1" type="ORF">C4520_07900</name>
</gene>
<organism evidence="1 2">
    <name type="scientific">Abyssobacteria bacterium (strain SURF_5)</name>
    <dbReference type="NCBI Taxonomy" id="2093360"/>
    <lineage>
        <taxon>Bacteria</taxon>
        <taxon>Pseudomonadati</taxon>
        <taxon>Candidatus Hydrogenedentota</taxon>
        <taxon>Candidatus Abyssobacteria</taxon>
    </lineage>
</organism>
<dbReference type="InterPro" id="IPR036873">
    <property type="entry name" value="Rhodanese-like_dom_sf"/>
</dbReference>
<comment type="caution">
    <text evidence="1">The sequence shown here is derived from an EMBL/GenBank/DDBJ whole genome shotgun (WGS) entry which is preliminary data.</text>
</comment>
<dbReference type="SUPFAM" id="SSF52821">
    <property type="entry name" value="Rhodanese/Cell cycle control phosphatase"/>
    <property type="match status" value="1"/>
</dbReference>
<evidence type="ECO:0000313" key="2">
    <source>
        <dbReference type="Proteomes" id="UP000265882"/>
    </source>
</evidence>
<dbReference type="Proteomes" id="UP000265882">
    <property type="component" value="Unassembled WGS sequence"/>
</dbReference>